<feature type="compositionally biased region" description="Polar residues" evidence="3">
    <location>
        <begin position="242"/>
        <end position="260"/>
    </location>
</feature>
<evidence type="ECO:0000256" key="3">
    <source>
        <dbReference type="SAM" id="MobiDB-lite"/>
    </source>
</evidence>
<dbReference type="PANTHER" id="PTHR12585">
    <property type="entry name" value="SCC1 / RAD21 FAMILY MEMBER"/>
    <property type="match status" value="1"/>
</dbReference>
<dbReference type="GO" id="GO:0030893">
    <property type="term" value="C:meiotic cohesin complex"/>
    <property type="evidence" value="ECO:0007669"/>
    <property type="project" value="TreeGrafter"/>
</dbReference>
<reference evidence="5" key="1">
    <citation type="journal article" date="2020" name="bioRxiv">
        <title>Chromosome-level reference genome of the European wasp spider Argiope bruennichi: a resource for studies on range expansion and evolutionary adaptation.</title>
        <authorList>
            <person name="Sheffer M.M."/>
            <person name="Hoppe A."/>
            <person name="Krehenwinkel H."/>
            <person name="Uhl G."/>
            <person name="Kuss A.W."/>
            <person name="Jensen L."/>
            <person name="Jensen C."/>
            <person name="Gillespie R.G."/>
            <person name="Hoff K.J."/>
            <person name="Prost S."/>
        </authorList>
    </citation>
    <scope>NUCLEOTIDE SEQUENCE</scope>
</reference>
<evidence type="ECO:0000259" key="4">
    <source>
        <dbReference type="Pfam" id="PF04825"/>
    </source>
</evidence>
<dbReference type="GO" id="GO:0051177">
    <property type="term" value="P:meiotic sister chromatid cohesion"/>
    <property type="evidence" value="ECO:0007669"/>
    <property type="project" value="TreeGrafter"/>
</dbReference>
<proteinExistence type="predicted"/>
<protein>
    <recommendedName>
        <fullName evidence="4">Rad21/Rec8-like protein N-terminal domain-containing protein</fullName>
    </recommendedName>
</protein>
<comment type="subcellular location">
    <subcellularLocation>
        <location evidence="1">Nucleus</location>
    </subcellularLocation>
</comment>
<evidence type="ECO:0000313" key="6">
    <source>
        <dbReference type="Proteomes" id="UP000807504"/>
    </source>
</evidence>
<evidence type="ECO:0000256" key="1">
    <source>
        <dbReference type="ARBA" id="ARBA00004123"/>
    </source>
</evidence>
<accession>A0A8T0ELN9</accession>
<reference evidence="5" key="2">
    <citation type="submission" date="2020-06" db="EMBL/GenBank/DDBJ databases">
        <authorList>
            <person name="Sheffer M."/>
        </authorList>
    </citation>
    <scope>NUCLEOTIDE SEQUENCE</scope>
</reference>
<dbReference type="InterPro" id="IPR039781">
    <property type="entry name" value="Rad21/Rec8-like"/>
</dbReference>
<comment type="caution">
    <text evidence="5">The sequence shown here is derived from an EMBL/GenBank/DDBJ whole genome shotgun (WGS) entry which is preliminary data.</text>
</comment>
<dbReference type="GO" id="GO:0005634">
    <property type="term" value="C:nucleus"/>
    <property type="evidence" value="ECO:0007669"/>
    <property type="project" value="UniProtKB-SubCell"/>
</dbReference>
<evidence type="ECO:0000313" key="5">
    <source>
        <dbReference type="EMBL" id="KAF8774890.1"/>
    </source>
</evidence>
<dbReference type="InterPro" id="IPR006910">
    <property type="entry name" value="Rad21_Rec8_N"/>
</dbReference>
<name>A0A8T0ELN9_ARGBR</name>
<keyword evidence="2" id="KW-0539">Nucleus</keyword>
<evidence type="ECO:0000256" key="2">
    <source>
        <dbReference type="ARBA" id="ARBA00023242"/>
    </source>
</evidence>
<dbReference type="PANTHER" id="PTHR12585:SF27">
    <property type="entry name" value="MEIOTIC RECOMBINATION PROTEIN REC8 HOMOLOG"/>
    <property type="match status" value="1"/>
</dbReference>
<dbReference type="GO" id="GO:0006302">
    <property type="term" value="P:double-strand break repair"/>
    <property type="evidence" value="ECO:0007669"/>
    <property type="project" value="TreeGrafter"/>
</dbReference>
<keyword evidence="6" id="KW-1185">Reference proteome</keyword>
<dbReference type="EMBL" id="JABXBU010002227">
    <property type="protein sequence ID" value="KAF8774890.1"/>
    <property type="molecule type" value="Genomic_DNA"/>
</dbReference>
<feature type="region of interest" description="Disordered" evidence="3">
    <location>
        <begin position="242"/>
        <end position="283"/>
    </location>
</feature>
<dbReference type="Pfam" id="PF04825">
    <property type="entry name" value="Rad21_Rec8_N"/>
    <property type="match status" value="1"/>
</dbReference>
<feature type="domain" description="Rad21/Rec8-like protein N-terminal" evidence="4">
    <location>
        <begin position="29"/>
        <end position="87"/>
    </location>
</feature>
<organism evidence="5 6">
    <name type="scientific">Argiope bruennichi</name>
    <name type="common">Wasp spider</name>
    <name type="synonym">Aranea bruennichi</name>
    <dbReference type="NCBI Taxonomy" id="94029"/>
    <lineage>
        <taxon>Eukaryota</taxon>
        <taxon>Metazoa</taxon>
        <taxon>Ecdysozoa</taxon>
        <taxon>Arthropoda</taxon>
        <taxon>Chelicerata</taxon>
        <taxon>Arachnida</taxon>
        <taxon>Araneae</taxon>
        <taxon>Araneomorphae</taxon>
        <taxon>Entelegynae</taxon>
        <taxon>Araneoidea</taxon>
        <taxon>Araneidae</taxon>
        <taxon>Argiope</taxon>
    </lineage>
</organism>
<dbReference type="Proteomes" id="UP000807504">
    <property type="component" value="Unassembled WGS sequence"/>
</dbReference>
<dbReference type="GO" id="GO:0003682">
    <property type="term" value="F:chromatin binding"/>
    <property type="evidence" value="ECO:0007669"/>
    <property type="project" value="TreeGrafter"/>
</dbReference>
<gene>
    <name evidence="5" type="ORF">HNY73_017392</name>
</gene>
<sequence>MFYSYEILQKRGKFGIICEDIIDTVMRHPVANRRTAPLSLYLASQLMFGLTYVCAKQHQFLLEDAKALIVRFGNVKKQEGTTINLEKTPDKSKVTLTLNMDNAPIEFGNLKFIQEPVTYYWGDYFAISTPRSSEEALSFISPERERDIEMIDEATEMMHQAHPADITMQELPEVSEEPFPEGMPEEPVDFLSDFRPLEDAPIEQIQSIPLLEAQQQEAPTLVGENLSFLLSPEDIPVLEEIQQSRQGAESSSGGLTTQAASPVIQPRRSTTDSENFILPPVPIPGQRRTRRRHLIIDSAISLSSEQLRANIARADTQTVPSNLRRVSFLEAPESMFRRLSRQLVPLGIRNRLRRLQTLQYPADSYPYVLGLPDETSFLEEAEMLREEEEEQAPVAAPISDTFHSVEMQRDATASTTDPSASGLLRTSLLRVTGLSSSASLVARDASDSLQPPMIEEEEYVMPIAEPIMRDLEEVHETIVPPICEMSPISPERTPPPSSAESLTPVLEETHLLVLKTLERSGVSDLTTFNSILRNVTLTKRRVAELFNHLLHLHARGLVHLQQPVVDGDIFIKILPQTSTP</sequence>
<dbReference type="AlphaFoldDB" id="A0A8T0ELN9"/>